<evidence type="ECO:0000313" key="1">
    <source>
        <dbReference type="EMBL" id="PVD34607.1"/>
    </source>
</evidence>
<dbReference type="EMBL" id="PZQS01000003">
    <property type="protein sequence ID" value="PVD34607.1"/>
    <property type="molecule type" value="Genomic_DNA"/>
</dbReference>
<protein>
    <submittedName>
        <fullName evidence="1">Uncharacterized protein</fullName>
    </submittedName>
</protein>
<dbReference type="AlphaFoldDB" id="A0A2T7PMK1"/>
<organism evidence="1 2">
    <name type="scientific">Pomacea canaliculata</name>
    <name type="common">Golden apple snail</name>
    <dbReference type="NCBI Taxonomy" id="400727"/>
    <lineage>
        <taxon>Eukaryota</taxon>
        <taxon>Metazoa</taxon>
        <taxon>Spiralia</taxon>
        <taxon>Lophotrochozoa</taxon>
        <taxon>Mollusca</taxon>
        <taxon>Gastropoda</taxon>
        <taxon>Caenogastropoda</taxon>
        <taxon>Architaenioglossa</taxon>
        <taxon>Ampullarioidea</taxon>
        <taxon>Ampullariidae</taxon>
        <taxon>Pomacea</taxon>
    </lineage>
</organism>
<proteinExistence type="predicted"/>
<reference evidence="1 2" key="1">
    <citation type="submission" date="2018-04" db="EMBL/GenBank/DDBJ databases">
        <title>The genome of golden apple snail Pomacea canaliculata provides insight into stress tolerance and invasive adaptation.</title>
        <authorList>
            <person name="Liu C."/>
            <person name="Liu B."/>
            <person name="Ren Y."/>
            <person name="Zhang Y."/>
            <person name="Wang H."/>
            <person name="Li S."/>
            <person name="Jiang F."/>
            <person name="Yin L."/>
            <person name="Zhang G."/>
            <person name="Qian W."/>
            <person name="Fan W."/>
        </authorList>
    </citation>
    <scope>NUCLEOTIDE SEQUENCE [LARGE SCALE GENOMIC DNA]</scope>
    <source>
        <strain evidence="1">SZHN2017</strain>
        <tissue evidence="1">Muscle</tissue>
    </source>
</reference>
<dbReference type="OrthoDB" id="420380at2759"/>
<comment type="caution">
    <text evidence="1">The sequence shown here is derived from an EMBL/GenBank/DDBJ whole genome shotgun (WGS) entry which is preliminary data.</text>
</comment>
<name>A0A2T7PMK1_POMCA</name>
<evidence type="ECO:0000313" key="2">
    <source>
        <dbReference type="Proteomes" id="UP000245119"/>
    </source>
</evidence>
<sequence length="94" mass="10253">MRHALLDLQPSLAPSQFTSRAIHLLNGDNTALMTSLHPVNVVCTTVLAALLCCSAEIFSSVAKLKALPHLERTLLKKFQDFLKATPGIDEEIRG</sequence>
<dbReference type="STRING" id="400727.A0A2T7PMK1"/>
<gene>
    <name evidence="1" type="ORF">C0Q70_05883</name>
</gene>
<accession>A0A2T7PMK1</accession>
<keyword evidence="2" id="KW-1185">Reference proteome</keyword>
<dbReference type="Proteomes" id="UP000245119">
    <property type="component" value="Linkage Group LG3"/>
</dbReference>